<dbReference type="AlphaFoldDB" id="A0A9N9BC76"/>
<evidence type="ECO:0000313" key="1">
    <source>
        <dbReference type="EMBL" id="CAG8559819.1"/>
    </source>
</evidence>
<organism evidence="1 2">
    <name type="scientific">Cetraspora pellucida</name>
    <dbReference type="NCBI Taxonomy" id="1433469"/>
    <lineage>
        <taxon>Eukaryota</taxon>
        <taxon>Fungi</taxon>
        <taxon>Fungi incertae sedis</taxon>
        <taxon>Mucoromycota</taxon>
        <taxon>Glomeromycotina</taxon>
        <taxon>Glomeromycetes</taxon>
        <taxon>Diversisporales</taxon>
        <taxon>Gigasporaceae</taxon>
        <taxon>Cetraspora</taxon>
    </lineage>
</organism>
<comment type="caution">
    <text evidence="1">The sequence shown here is derived from an EMBL/GenBank/DDBJ whole genome shotgun (WGS) entry which is preliminary data.</text>
</comment>
<name>A0A9N9BC76_9GLOM</name>
<gene>
    <name evidence="1" type="ORF">CPELLU_LOCUS5146</name>
</gene>
<keyword evidence="2" id="KW-1185">Reference proteome</keyword>
<proteinExistence type="predicted"/>
<dbReference type="EMBL" id="CAJVQA010002878">
    <property type="protein sequence ID" value="CAG8559819.1"/>
    <property type="molecule type" value="Genomic_DNA"/>
</dbReference>
<accession>A0A9N9BC76</accession>
<dbReference type="Proteomes" id="UP000789759">
    <property type="component" value="Unassembled WGS sequence"/>
</dbReference>
<evidence type="ECO:0000313" key="2">
    <source>
        <dbReference type="Proteomes" id="UP000789759"/>
    </source>
</evidence>
<protein>
    <submittedName>
        <fullName evidence="1">20345_t:CDS:1</fullName>
    </submittedName>
</protein>
<reference evidence="1" key="1">
    <citation type="submission" date="2021-06" db="EMBL/GenBank/DDBJ databases">
        <authorList>
            <person name="Kallberg Y."/>
            <person name="Tangrot J."/>
            <person name="Rosling A."/>
        </authorList>
    </citation>
    <scope>NUCLEOTIDE SEQUENCE</scope>
    <source>
        <strain evidence="1">FL966</strain>
    </source>
</reference>
<sequence>MGQPLEATRRPLEGYYKVVRSKINSVSGTFIIANSTGKLEIPTVSQNCQH</sequence>